<dbReference type="Proteomes" id="UP000326169">
    <property type="component" value="Unassembled WGS sequence"/>
</dbReference>
<protein>
    <recommendedName>
        <fullName evidence="2">Peptidoglycan binding-like domain-containing protein</fullName>
    </recommendedName>
</protein>
<gene>
    <name evidence="3" type="ORF">NIES46_42270</name>
</gene>
<keyword evidence="4" id="KW-1185">Reference proteome</keyword>
<dbReference type="Pfam" id="PF01471">
    <property type="entry name" value="PG_binding_1"/>
    <property type="match status" value="2"/>
</dbReference>
<dbReference type="InterPro" id="IPR002477">
    <property type="entry name" value="Peptidoglycan-bd-like"/>
</dbReference>
<evidence type="ECO:0000313" key="4">
    <source>
        <dbReference type="Proteomes" id="UP000326169"/>
    </source>
</evidence>
<comment type="caution">
    <text evidence="3">The sequence shown here is derived from an EMBL/GenBank/DDBJ whole genome shotgun (WGS) entry which is preliminary data.</text>
</comment>
<keyword evidence="1" id="KW-0732">Signal</keyword>
<accession>A0A5M3TF48</accession>
<dbReference type="InterPro" id="IPR036365">
    <property type="entry name" value="PGBD-like_sf"/>
</dbReference>
<evidence type="ECO:0000259" key="2">
    <source>
        <dbReference type="Pfam" id="PF01471"/>
    </source>
</evidence>
<dbReference type="Gene3D" id="1.10.101.10">
    <property type="entry name" value="PGBD-like superfamily/PGBD"/>
    <property type="match status" value="2"/>
</dbReference>
<feature type="domain" description="Peptidoglycan binding-like" evidence="2">
    <location>
        <begin position="225"/>
        <end position="281"/>
    </location>
</feature>
<organism evidence="3 4">
    <name type="scientific">Limnospira platensis NIES-46</name>
    <dbReference type="NCBI Taxonomy" id="1236695"/>
    <lineage>
        <taxon>Bacteria</taxon>
        <taxon>Bacillati</taxon>
        <taxon>Cyanobacteriota</taxon>
        <taxon>Cyanophyceae</taxon>
        <taxon>Oscillatoriophycideae</taxon>
        <taxon>Oscillatoriales</taxon>
        <taxon>Sirenicapillariaceae</taxon>
        <taxon>Limnospira</taxon>
    </lineage>
</organism>
<dbReference type="GeneID" id="301684996"/>
<dbReference type="EMBL" id="BIMW01000173">
    <property type="protein sequence ID" value="GCE96159.1"/>
    <property type="molecule type" value="Genomic_DNA"/>
</dbReference>
<proteinExistence type="predicted"/>
<dbReference type="InterPro" id="IPR036366">
    <property type="entry name" value="PGBDSf"/>
</dbReference>
<feature type="signal peptide" evidence="1">
    <location>
        <begin position="1"/>
        <end position="25"/>
    </location>
</feature>
<sequence>MGIKTAIIAGLMALAIPGFTGPAIATSGTTSAIAESEVERLLNLTQDRRRFSDNQSPFSEPFYQPREEIREETTFAEPFYQPREEIREETTFAEPFYQPREEIREETTFAEPFHQPHEEIREETTFAEPFYQPEENQIRPREMTLARGTQGVQVAGLQQRLEVHGFSVGRVDSLFGPRTERALINFQLSKGLRPTGVVDRSTWQALSKDPHQQTIAETLIKQGDRGSKVKTLQTRLELTGHDPGPVDGIFGPKTLAAVSDFQLAMGLESTGVVDDKTWKVLGDRSN</sequence>
<dbReference type="RefSeq" id="WP_152088686.1">
    <property type="nucleotide sequence ID" value="NZ_BIMW01000173.1"/>
</dbReference>
<feature type="domain" description="Peptidoglycan binding-like" evidence="2">
    <location>
        <begin position="151"/>
        <end position="206"/>
    </location>
</feature>
<reference evidence="3 4" key="1">
    <citation type="journal article" date="2019" name="J Genomics">
        <title>The Draft Genome of a Hydrogen-producing Cyanobacterium, Arthrospira platensis NIES-46.</title>
        <authorList>
            <person name="Suzuki S."/>
            <person name="Yamaguchi H."/>
            <person name="Kawachi M."/>
        </authorList>
    </citation>
    <scope>NUCLEOTIDE SEQUENCE [LARGE SCALE GENOMIC DNA]</scope>
    <source>
        <strain evidence="3 4">NIES-46</strain>
    </source>
</reference>
<evidence type="ECO:0000256" key="1">
    <source>
        <dbReference type="SAM" id="SignalP"/>
    </source>
</evidence>
<dbReference type="SUPFAM" id="SSF47090">
    <property type="entry name" value="PGBD-like"/>
    <property type="match status" value="2"/>
</dbReference>
<name>A0A5M3TF48_LIMPL</name>
<feature type="chain" id="PRO_5046764870" description="Peptidoglycan binding-like domain-containing protein" evidence="1">
    <location>
        <begin position="26"/>
        <end position="286"/>
    </location>
</feature>
<evidence type="ECO:0000313" key="3">
    <source>
        <dbReference type="EMBL" id="GCE96159.1"/>
    </source>
</evidence>